<dbReference type="SUPFAM" id="SSF52540">
    <property type="entry name" value="P-loop containing nucleoside triphosphate hydrolases"/>
    <property type="match status" value="2"/>
</dbReference>
<feature type="domain" description="ABC transporter" evidence="10">
    <location>
        <begin position="13"/>
        <end position="248"/>
    </location>
</feature>
<organism evidence="11 12">
    <name type="scientific">Longimicrobium terrae</name>
    <dbReference type="NCBI Taxonomy" id="1639882"/>
    <lineage>
        <taxon>Bacteria</taxon>
        <taxon>Pseudomonadati</taxon>
        <taxon>Gemmatimonadota</taxon>
        <taxon>Longimicrobiia</taxon>
        <taxon>Longimicrobiales</taxon>
        <taxon>Longimicrobiaceae</taxon>
        <taxon>Longimicrobium</taxon>
    </lineage>
</organism>
<dbReference type="InterPro" id="IPR003593">
    <property type="entry name" value="AAA+_ATPase"/>
</dbReference>
<dbReference type="GO" id="GO:0005524">
    <property type="term" value="F:ATP binding"/>
    <property type="evidence" value="ECO:0007669"/>
    <property type="project" value="UniProtKB-KW"/>
</dbReference>
<dbReference type="PROSITE" id="PS50893">
    <property type="entry name" value="ABC_TRANSPORTER_2"/>
    <property type="match status" value="2"/>
</dbReference>
<keyword evidence="5" id="KW-0677">Repeat</keyword>
<evidence type="ECO:0000256" key="8">
    <source>
        <dbReference type="ARBA" id="ARBA00022967"/>
    </source>
</evidence>
<dbReference type="PANTHER" id="PTHR43790:SF4">
    <property type="entry name" value="GUANOSINE IMPORT ATP-BINDING PROTEIN NUPO"/>
    <property type="match status" value="1"/>
</dbReference>
<dbReference type="SMART" id="SM00382">
    <property type="entry name" value="AAA"/>
    <property type="match status" value="2"/>
</dbReference>
<dbReference type="GO" id="GO:0016887">
    <property type="term" value="F:ATP hydrolysis activity"/>
    <property type="evidence" value="ECO:0007669"/>
    <property type="project" value="InterPro"/>
</dbReference>
<proteinExistence type="predicted"/>
<evidence type="ECO:0000256" key="6">
    <source>
        <dbReference type="ARBA" id="ARBA00022741"/>
    </source>
</evidence>
<dbReference type="EMBL" id="JACHIA010000002">
    <property type="protein sequence ID" value="MBB6069290.1"/>
    <property type="molecule type" value="Genomic_DNA"/>
</dbReference>
<keyword evidence="7 11" id="KW-0067">ATP-binding</keyword>
<keyword evidence="4 11" id="KW-0762">Sugar transport</keyword>
<evidence type="ECO:0000256" key="7">
    <source>
        <dbReference type="ARBA" id="ARBA00022840"/>
    </source>
</evidence>
<feature type="domain" description="ABC transporter" evidence="10">
    <location>
        <begin position="274"/>
        <end position="516"/>
    </location>
</feature>
<evidence type="ECO:0000313" key="12">
    <source>
        <dbReference type="Proteomes" id="UP000582837"/>
    </source>
</evidence>
<reference evidence="11 12" key="1">
    <citation type="submission" date="2020-08" db="EMBL/GenBank/DDBJ databases">
        <title>Genomic Encyclopedia of Type Strains, Phase IV (KMG-IV): sequencing the most valuable type-strain genomes for metagenomic binning, comparative biology and taxonomic classification.</title>
        <authorList>
            <person name="Goeker M."/>
        </authorList>
    </citation>
    <scope>NUCLEOTIDE SEQUENCE [LARGE SCALE GENOMIC DNA]</scope>
    <source>
        <strain evidence="11 12">DSM 29007</strain>
    </source>
</reference>
<keyword evidence="12" id="KW-1185">Reference proteome</keyword>
<dbReference type="CDD" id="cd03216">
    <property type="entry name" value="ABC_Carb_Monos_I"/>
    <property type="match status" value="1"/>
</dbReference>
<dbReference type="Pfam" id="PF00005">
    <property type="entry name" value="ABC_tran"/>
    <property type="match status" value="2"/>
</dbReference>
<name>A0A841GQH0_9BACT</name>
<keyword evidence="9" id="KW-0472">Membrane</keyword>
<dbReference type="Gene3D" id="3.40.50.300">
    <property type="entry name" value="P-loop containing nucleotide triphosphate hydrolases"/>
    <property type="match status" value="2"/>
</dbReference>
<dbReference type="InterPro" id="IPR027417">
    <property type="entry name" value="P-loop_NTPase"/>
</dbReference>
<evidence type="ECO:0000259" key="10">
    <source>
        <dbReference type="PROSITE" id="PS50893"/>
    </source>
</evidence>
<evidence type="ECO:0000313" key="11">
    <source>
        <dbReference type="EMBL" id="MBB6069290.1"/>
    </source>
</evidence>
<dbReference type="GO" id="GO:0005886">
    <property type="term" value="C:plasma membrane"/>
    <property type="evidence" value="ECO:0007669"/>
    <property type="project" value="UniProtKB-SubCell"/>
</dbReference>
<evidence type="ECO:0000256" key="5">
    <source>
        <dbReference type="ARBA" id="ARBA00022737"/>
    </source>
</evidence>
<dbReference type="RefSeq" id="WP_170037911.1">
    <property type="nucleotide sequence ID" value="NZ_JABDTL010000002.1"/>
</dbReference>
<evidence type="ECO:0000256" key="9">
    <source>
        <dbReference type="ARBA" id="ARBA00023136"/>
    </source>
</evidence>
<protein>
    <submittedName>
        <fullName evidence="11">Simple sugar transport system ATP-binding protein</fullName>
    </submittedName>
</protein>
<evidence type="ECO:0000256" key="3">
    <source>
        <dbReference type="ARBA" id="ARBA00022475"/>
    </source>
</evidence>
<sequence>MASNTPAVSAAAVRITGIDKAFGPVRANRGASLEVGAGEIHALVGENGAGKSTLMRILSGMFTPDAGTVEVNGRDVTGWSTAQAIDAGVGMVHQHFMLVPTLTVAENVVLGTEPKRGLQLDRERARREVRELSERTGLRVDVDRLVSALSVGEAQRVEILKALFRGARVLILDEPTAVLSPPEVVELWTVLRGLRAEGATLILITHRLNEVMEVSDAITVMRAGTTVGWLKTSETTPEGIARAMVGRDVALALALTGESTPPPRNVSTTGAPALAVRDLVVAAPGRPRAVDGVSFQLMPGEILGIAGVEGNGQTELIEAIAGLEPVVSGAIVLGSTDITRSTVRERGDAGLSHVPEDRHRRGLLLDYSVAENLVLGQQHRFSRGMALDRARIEQNAVEQVRTYDIRPTDASLPARALSGGNQQKVVIAREMMRDFTVLLASQPTRGVDVGAVEQIHDRIREARDAGKAVLLVSAELEEVLALADRVAVMFAGRFAAVLPRAEATEEVLGPYMTGANREEAA</sequence>
<evidence type="ECO:0000256" key="4">
    <source>
        <dbReference type="ARBA" id="ARBA00022597"/>
    </source>
</evidence>
<dbReference type="FunFam" id="3.40.50.300:FF:000127">
    <property type="entry name" value="Ribose import ATP-binding protein RbsA"/>
    <property type="match status" value="1"/>
</dbReference>
<gene>
    <name evidence="11" type="ORF">HNQ61_000905</name>
</gene>
<keyword evidence="6" id="KW-0547">Nucleotide-binding</keyword>
<comment type="caution">
    <text evidence="11">The sequence shown here is derived from an EMBL/GenBank/DDBJ whole genome shotgun (WGS) entry which is preliminary data.</text>
</comment>
<dbReference type="Proteomes" id="UP000582837">
    <property type="component" value="Unassembled WGS sequence"/>
</dbReference>
<dbReference type="InterPro" id="IPR003439">
    <property type="entry name" value="ABC_transporter-like_ATP-bd"/>
</dbReference>
<keyword evidence="8" id="KW-1278">Translocase</keyword>
<dbReference type="PANTHER" id="PTHR43790">
    <property type="entry name" value="CARBOHYDRATE TRANSPORT ATP-BINDING PROTEIN MG119-RELATED"/>
    <property type="match status" value="1"/>
</dbReference>
<keyword evidence="2" id="KW-0813">Transport</keyword>
<accession>A0A841GQH0</accession>
<dbReference type="CDD" id="cd03215">
    <property type="entry name" value="ABC_Carb_Monos_II"/>
    <property type="match status" value="1"/>
</dbReference>
<evidence type="ECO:0000256" key="1">
    <source>
        <dbReference type="ARBA" id="ARBA00004202"/>
    </source>
</evidence>
<comment type="subcellular location">
    <subcellularLocation>
        <location evidence="1">Cell membrane</location>
        <topology evidence="1">Peripheral membrane protein</topology>
    </subcellularLocation>
</comment>
<dbReference type="PROSITE" id="PS00211">
    <property type="entry name" value="ABC_TRANSPORTER_1"/>
    <property type="match status" value="2"/>
</dbReference>
<dbReference type="InterPro" id="IPR050107">
    <property type="entry name" value="ABC_carbohydrate_import_ATPase"/>
</dbReference>
<dbReference type="AlphaFoldDB" id="A0A841GQH0"/>
<evidence type="ECO:0000256" key="2">
    <source>
        <dbReference type="ARBA" id="ARBA00022448"/>
    </source>
</evidence>
<dbReference type="InterPro" id="IPR017871">
    <property type="entry name" value="ABC_transporter-like_CS"/>
</dbReference>
<keyword evidence="3" id="KW-1003">Cell membrane</keyword>